<evidence type="ECO:0000313" key="2">
    <source>
        <dbReference type="Proteomes" id="UP000831701"/>
    </source>
</evidence>
<gene>
    <name evidence="1" type="ORF">L3Q82_008923</name>
</gene>
<sequence length="5832" mass="635317">TKRSQVFVTRPGRVTSPRRYFVSGILPRASAVGQMASRGPPCGSPEPRTMLDLSGDPFLGSGGVKSQRWTEQRDGDGGAQGVKMKRERQTWGRAVSRERMNRGRREKRCNLGNKCNKEVGKDLKSKTCEIKQGEKRMGKRKRRPVFAQPFHLKNISGGDVVVRGMRWRHIFLREISHKWKTSLPSNPCPPLRPVPPVEFQSGAATASRRPPQTELTTCYQAFCVQECPYRSSTPPYAPLLLPAHRGACITEDSNDTRPGSQADAGNTVSSDGVSGGSSSVLFRLVQDGCLVSPPSQKLGVLGSLTLALWIKPSSPGEMMLLEKSSGELLIFSVTASEQAVTLRYRQSSRQTAVSFRTEGRLTPERWTHLVLQNNGVPSRSTIKYPSQGLQEGRVLCTAVRPMYAQTTARDLSPTRRRREATLSFTGVNSNTWRLSWGAISKPTPARPPLTLGNSRVVEGPAPLKELGSRAQAMRGGMLQEKTVCIQARRVSLFLDGLEEDGTPFDTQPLTARLSDISEDDAMWVGLSSNGSNQFIGRMQDFRFYPATLTNREIVEVYSGALPELHAQSDCRCPPSHPRVHPLVERYCIPNGVEDTTNDRVLRLNLNAHPLNYINDQDMGTTWLSKIMTTQELDDGITITMDLANGQYQVFYVIVQFSGLLPESVLIQRRRLNTTELKSGDTTELPWLDWQYMARNCSVFEMQNNGPLLRPDSVNCLQLPSDVSFSGGNITFSLLTPEPNPRPGYNDFYNTPALQKMVHATQVRIHLSGQYHTGAVGVNQRHRYYAINEFTISGRCECHGHADLCDTSVTPYRCLCLPESHTEGNNCQRCAPLYNDKPFRSGDQLQPMNCRSCQCHGHALSCHYDVGADDQPDEHYRGGGGVCDNCMHNTMGKNCELCISGFFRQEESDPTSVDVCQPCNCHTAGTVNSSMDCAQVGGQCRCKAAVTGRHCADCLPGWYGLKASNPNGCIRCNCSDIGSISSPMGGVPSCNQDTGHCQCKPHVTGLFCDRCEFGYWNLSHPDGCVPCDCDPLGSLSPFCEPQGGQCECKPGLGQGLGGSAVTLVAGEHVEGRRCDSCRHGYHTLEQRNSLGCLPCACDIGGTVPEGVCDMWTGQCPCREGVEGAQCTNCAPNYYNRSLHLQKGLSQGCVPCICDPRGTVAGSVCDSSTGQCVCVPTRHGQDCSGCRPGFYLSPDQSMCAACDCHPMGASQRGCESQTGQCVCAHPSVGGRRCDQCREMFFGFNPGLGRCQPCACDPVGSVNGSCHPDSGLCVCKPLVTGDKCDICQPGASHFDPENLLWLQQSFFLICLCLFSLLISLTVSVCAAPSQQPAPVGFALSYSSIHLSWHPPDSPNSNTLNYTLIRDGQAVHSIQSYYPLSPESFEDTGLFPYTNYSYWLITTNVAGATVSAAASYQTLGAPPAVEQLHLNLVGRAGPTTASFNWSAHARNDTGPVERFVLSSTESSGGAEPIIHYTGLSTEAVASGLKPFTQYTVILEVGGANSCKRQYCLTLSLKYFSFPTGVITRYEVFLRGPIELQNLSSLTVETRVFVSSGWLDPSVSPEAQLTNRGTVSPPETSATVAGLQAFSTYQMRVASSNMAGSVTSGWTTAQTMEGVPEFMAPPEVSALSSSSLKVAWSSTEGQGVIARGRVTEYRVNLLTEQTNNPYAPPLINQVLHRTGPSSQPVYLVKGLKPYHVYNFTVTLCTKTGCTTSQPSLGRTLPAAPTGLSLPRLYPVNATTIEIDWDPPAQLNGPSPLYQVERTDVSLSDPQDLVVRGTRFPGNSFYQFPSDTLPVNTDFTGKIEAALTRYSALHTVDYTSPGVELSFKTRSPDGLLLCAFSPGNQEEFVAIQIKNGPLLFGSAVAVSVQDDGGHRYDDGQWHSIIATRRGAVGTIVVNNQYRGSESASSGSTIIGENTGVFIGGLPDNFTLLRDDSGDAGLVRQGFSGCLRDVRFKMTDSPSEEWKSLDWAKATEKVAVYESWEGCPVQTVDGAHFLGHGYLELGQDVFRGGQDFDLSMDFRTDQLNALLLFTYNTQSEDYMLVELEAGLLSFVLASEGHVTELSMWVGLSYCDGDWKQLLLAKRGLLISAEVDDWAEEALGAGGGVRLRVDSPLYLGGVPTELAHPALDSRSHKHGLGGCIRGLTIRSDGTNPPVSQSVNLSAATRRSVRVYLDGCPISESRYNCRGNDSVLVYSGRKTQATDYSLQPFTVPRSVLPPTSVQSLNGFSAVLSWVPPTGNIRGLIDRYELKAYSRDQPEAPPIKAVYLANGNFSGVLAGLTPSTRYIITVSACSPVGCTESLHNDNGDDNYLRSSLTTPEEGKAVKHSPPDALSPPAAVSSPTSLCLTWEPPARPNGGITEYLLYHNNQVVYRGKDRQHNITGLGVYSTHVFLLSACTSAGCTNSSQVTILTSQLPPGPLQAPTLTLLDSRTILVDKAIERKKVIVCLYSISEKDKVRLKCNSRWSRPSQVNGALEYYSIFLSHGGAKPVLAYNSSELFEDHTLRNLTPGTAYTITVAACTGGGCTLSPASQAETEESTPENVPAPSITPLSPHALNVSWTPPETPNGIITSYGLWLDGVLILNSTSSPRFFVVEGLSAWSRHVLRLQACTARGCGKGPMVEVQTLEMAPKGPILLELTNQSSRSIRARWTAPPRPNGNLSYTLYHRRSKNGDGVLDGSLAAGSWLSVTDLQPYTDYSFWIRGCNTQGCVESLPLNVTTPPAAPDGLSPPRLAHATSSSLNVSWSAPAHANAPGPLRYSLQMRTSPQRPVTRLVENATDIFSYRLEGLTPYTQYVFRVVVSHAHGQTVGPWATLHTAEDTPGPVDTPAVTGLHPRSVTVAWAAPSQPNGIIANYTLYLCPNSISSVDFKPSSISCTSMTLNSNLGPNPSLLFSAEGAYFSSGPNLRPTSSLTTPSSSHSSTSHLLHKSFPVLRPGIAEDNQVESTRLNNTSQGTGSISFTPTEASSASINSSSSLLLSNTQYSAAASNTEHTLKQGPLHSPFSGFFSAASNSGSSPLSVTVPGNITSYTFLDLLPYQTYSLQVEACTSVGCSASGRSRSFRTLSAPPEGVPAPHLYSDTPTSVLLSWGAPEWNNGPLERWLVERRVAGTKQVSTVGQLPPDPPPLSFLDSSSALSPWTSYQYRLVLHNQAGNTTGPWVNITTRPSRPAGLSPPRVKVLGPKSLQVTWSPPLIPNGEIHGYEIRLPEPRIFHDIGNVSELNVTITDLIPYTNYSITVLACSKGDGHVGGCTESLPTPAATLPTSPEGLHPLSVVAVSESFLAISWQSPSRPNGPNIRYKLLRRKTQQPLAIATVPAVTATSPPSSEDLHRWLHVYSGTKLFYQDKGLSRFTRYQYQLEVHNDVGSSSGEVVTAVTMAGIPHHPPSLSAHAINHTAVQVNWTQPSLQDLQGEVESYFLTVESTQSSQILVLPPEIISTEINDLWPSTTYLVSLQVSNGAHNTTKAVVNVTTEDGEPDGMSAPEVVPVNSSTVRVLWFPPLRPNGAVTGYNIYVNDHLHGSVDNSSGSYLLGDLLPFTVYNVQVEVCTVYACVRSNVTQTTTVEDLPADLTLPHTQVISPRVVRLNWSRPGRPSGIMLGYEVLRRTLRSCDVGSTGVASSVGEESGGAGGVRFRCSYMLCPVSHGVCGTSCFHPEVQVCCSGLLHSKKPHHHCCEGSYLSFSNSSNPVCCNGKLYPALPDHECCGGYYVHVNSNEDCCPDHSQGRFSVGLGDSCCGGVPYSTKGGQLCCSGSLHDGYGVQCCGGQIIDDLLVCCGDAEKGEVHTYAPGFICCGQDYINSSTSLCCVGNDGYPKLHPAGNATVTLQCCGSKVIHQEEECCNGIGYDPQRHVCADRPTPGLLIQHQCLQGTVCPVAAASTAYCGSCDLDPSMTACTWVLSAHTHPDTPFTTYSPSINTTHETVSAGPTTYINRSENTHKIADTYVGTRTENLQLEGSLCPAHEEVVYSGDANRHTYTDSDLEPFTTYEYRVRGWNSFGRGSSDVTTVTTSEDKPWGVAPPRWSRLSERDDIIQLQWQAPARPNGDITHYVILRDGQERYRGDENSFTDVGGIRPFQEYSYQLRVCNRAGCTDSAQVALLKQLYHKFFVVAVTVQGVPEGVQPPVVTASSPFSLHVSWSEPARPNGLIQRYHLNQTGVGTIFTHNDGPRNYTVTDLHRNTVVSGLASFMSVLTFPLPCLAFPPSLHLHFHFTISFSLVSLSLSVFVVYQTCLCATGLQPYTDYSFVLVACTAVGCGASSPSTGRTLQASPSGVWSTPRHLIINTSAVELYWDQPPQPNGHISQYRLKRDGLTIFTGDHRDQNYTDTGLLPNRRYMYELEASTQGGTGVSDNYVIQTPVSCPTGIKSPHVTVSGPHSISLAWTPPDNFKSKRISHLISRQPVNYNILLNPGSDKAIIRHAGQELHLTVTGLEPFTSYYIRVQACQIKGCGVGEGVYVQTLEATPEDLLPPTVKAAGANVLEIHWLPPQKPNGLITSYHIYRRPLGTEEELLVFIWSSGPLEFFDASPALQPFSYFQYRLRAHNSKGSVLSQWALAQTLQAKPQDMPAPTAMPTGAYSAHLKWSEPERPNGLISHYRLVYKKHQQDPTLNSTAVTALTVEDRLLVDRILFYAAICCIRVQPLKQQSMVLNPTVSIVYKWKLSMRQVGSVSSPWVGIRTLEASPAGLANFTVEQREQGRALLLSWDQPRAPNGIITVHTAQYSHMTQIKIEQMYNLYSEGNLEFSGLSRSFLFRRLEPWTMYSLTLEACTSVGCTHTPPQYVTTAAAPPASQPPPRPLYIGPDCVSLSWGPPSQPNGPIGEYFLLGRSLEEVERGRSNEEGTERGKVLFRESSPQHADTFSYTVTGLRPWTQYEFSVRTHNPAGHTRSPWVTVTTRQAPPRGLAPPTVSHFPGQPSEVLVSWTPPLEPNGVLQSYRIQRNNVSFSFSFDPTVLHYTDEDLLPFTTYSYSITACTSEGCITSPHTNITTLEAPPATVEAPTVDHITSDRANISWSKPLTQNGEVTEYVLKLNNNEAYRGRDPNMVLSDLQPHTSYQLVLLACTSGGCTASATVSTVTEEAPPTGLSAPTLKVTGPESVEVSWRPPEHPNGIITGYELRRDGEVIYVGAETHYHDFTLLPSVEYSYVVRANNSKGAVSSAAATAKTHPSAPSGVGLPTLTPLGPSQVRVEWSTPARPNGDIVSYTVYQRDPVRLSMTSTVFTPEDLDFSDRHTTVYGLAAYHRYEVRVEACTALGCSSSDWSSVLTLEAPPAGQTAPLLDLQPDVHTSLQTTFLLTWSPPAQPNGRVLHYEVYRRLEHTTDTQRSDAATLVYRNISTTCKDEELQPYTVYQYQVWAVNSAGRSASAWAKGRTGPAPPEGVGPPVFLHVSATSAVVDIHPPDRPNGIIGLYRVFSLNHNNHTLLSEGTSHQQTLHGLHPYTKYWVGVEACTCYQCCSQGPLTEFHTLAAPPSNQPPPRPVTLTSRSAQLEWDEPLAPNGVIESCELHLRSSCPQPPQPVPLPCIEGPNRNLLLWRKEELQRDRLLCLQPYSTYQLRAACFNNMGSTASNWTTVTTLSEAPQYVSPFSVDSNLTVIWLDWSGSFSLNGYLKEYSVTESQLRVYTGFYSYLYIPRISQKNPLEPEESGIQDISMSATPVYSELWFILLFALLGLFLLAILLGLVLQRALRKNPSARERPPLVMLQKTRKAGGEMYMRPCPELCSKHHSSSVLLPDRPTVRIFSILTVKPLNVYFIVPLQFDTVADCVEISNVILKSYTVYTEGLMDTKIVGSGSRFSPMSVLRVPSQTDLSQAYSQHSLHRSVSQLIDRKSLMMEEGSWDNPLGQDSG</sequence>
<feature type="non-terminal residue" evidence="1">
    <location>
        <position position="5832"/>
    </location>
</feature>
<dbReference type="Proteomes" id="UP000831701">
    <property type="component" value="Chromosome 1"/>
</dbReference>
<evidence type="ECO:0000313" key="1">
    <source>
        <dbReference type="EMBL" id="KAI3377779.1"/>
    </source>
</evidence>
<dbReference type="EMBL" id="CM041531">
    <property type="protein sequence ID" value="KAI3377779.1"/>
    <property type="molecule type" value="Genomic_DNA"/>
</dbReference>
<feature type="non-terminal residue" evidence="1">
    <location>
        <position position="1"/>
    </location>
</feature>
<name>A0ACB8XCK3_9TELE</name>
<accession>A0ACB8XCK3</accession>
<comment type="caution">
    <text evidence="1">The sequence shown here is derived from an EMBL/GenBank/DDBJ whole genome shotgun (WGS) entry which is preliminary data.</text>
</comment>
<protein>
    <submittedName>
        <fullName evidence="1">Uncharacterized protein</fullName>
    </submittedName>
</protein>
<organism evidence="1 2">
    <name type="scientific">Scortum barcoo</name>
    <name type="common">barcoo grunter</name>
    <dbReference type="NCBI Taxonomy" id="214431"/>
    <lineage>
        <taxon>Eukaryota</taxon>
        <taxon>Metazoa</taxon>
        <taxon>Chordata</taxon>
        <taxon>Craniata</taxon>
        <taxon>Vertebrata</taxon>
        <taxon>Euteleostomi</taxon>
        <taxon>Actinopterygii</taxon>
        <taxon>Neopterygii</taxon>
        <taxon>Teleostei</taxon>
        <taxon>Neoteleostei</taxon>
        <taxon>Acanthomorphata</taxon>
        <taxon>Eupercaria</taxon>
        <taxon>Centrarchiformes</taxon>
        <taxon>Terapontoidei</taxon>
        <taxon>Terapontidae</taxon>
        <taxon>Scortum</taxon>
    </lineage>
</organism>
<reference evidence="1" key="1">
    <citation type="submission" date="2022-04" db="EMBL/GenBank/DDBJ databases">
        <title>Jade perch genome.</title>
        <authorList>
            <person name="Chao B."/>
        </authorList>
    </citation>
    <scope>NUCLEOTIDE SEQUENCE</scope>
    <source>
        <strain evidence="1">CB-2022</strain>
    </source>
</reference>
<keyword evidence="2" id="KW-1185">Reference proteome</keyword>
<proteinExistence type="predicted"/>